<dbReference type="InterPro" id="IPR054782">
    <property type="entry name" value="Cytochro_C551"/>
</dbReference>
<evidence type="ECO:0000256" key="3">
    <source>
        <dbReference type="ARBA" id="ARBA00022723"/>
    </source>
</evidence>
<dbReference type="RefSeq" id="WP_089061985.1">
    <property type="nucleotide sequence ID" value="NZ_CP022315.1"/>
</dbReference>
<dbReference type="PANTHER" id="PTHR37823">
    <property type="entry name" value="CYTOCHROME C-553-LIKE"/>
    <property type="match status" value="1"/>
</dbReference>
<evidence type="ECO:0000259" key="9">
    <source>
        <dbReference type="PROSITE" id="PS51007"/>
    </source>
</evidence>
<keyword evidence="4" id="KW-0249">Electron transport</keyword>
<dbReference type="SUPFAM" id="SSF46626">
    <property type="entry name" value="Cytochrome c"/>
    <property type="match status" value="1"/>
</dbReference>
<dbReference type="EMBL" id="CP022315">
    <property type="protein sequence ID" value="ASK62726.1"/>
    <property type="molecule type" value="Genomic_DNA"/>
</dbReference>
<keyword evidence="5 7" id="KW-0408">Iron</keyword>
<feature type="domain" description="Cytochrome c" evidence="9">
    <location>
        <begin position="29"/>
        <end position="102"/>
    </location>
</feature>
<dbReference type="GO" id="GO:0020037">
    <property type="term" value="F:heme binding"/>
    <property type="evidence" value="ECO:0007669"/>
    <property type="project" value="InterPro"/>
</dbReference>
<gene>
    <name evidence="10" type="ORF">CFK37_11515</name>
</gene>
<dbReference type="InterPro" id="IPR051811">
    <property type="entry name" value="Cytochrome_c550/c551-like"/>
</dbReference>
<accession>A0A220U479</accession>
<dbReference type="GO" id="GO:0005506">
    <property type="term" value="F:iron ion binding"/>
    <property type="evidence" value="ECO:0007669"/>
    <property type="project" value="InterPro"/>
</dbReference>
<keyword evidence="2 6" id="KW-0349">Heme</keyword>
<proteinExistence type="predicted"/>
<dbReference type="Proteomes" id="UP000198312">
    <property type="component" value="Chromosome"/>
</dbReference>
<evidence type="ECO:0000256" key="7">
    <source>
        <dbReference type="PIRSR" id="PIRSR000025-2"/>
    </source>
</evidence>
<comment type="PTM">
    <text evidence="6">Binds 1 heme c group covalently per subunit.</text>
</comment>
<feature type="chain" id="PRO_5039500096" evidence="8">
    <location>
        <begin position="19"/>
        <end position="102"/>
    </location>
</feature>
<dbReference type="NCBIfam" id="NF045774">
    <property type="entry name" value="cytochro_C551"/>
    <property type="match status" value="1"/>
</dbReference>
<evidence type="ECO:0000256" key="1">
    <source>
        <dbReference type="ARBA" id="ARBA00022448"/>
    </source>
</evidence>
<evidence type="ECO:0000256" key="8">
    <source>
        <dbReference type="SAM" id="SignalP"/>
    </source>
</evidence>
<dbReference type="OrthoDB" id="7933886at2"/>
<evidence type="ECO:0000313" key="11">
    <source>
        <dbReference type="Proteomes" id="UP000198312"/>
    </source>
</evidence>
<feature type="binding site" description="axial binding residue" evidence="7">
    <location>
        <position position="81"/>
    </location>
    <ligand>
        <name>heme c</name>
        <dbReference type="ChEBI" id="CHEBI:61717"/>
    </ligand>
    <ligandPart>
        <name>Fe</name>
        <dbReference type="ChEBI" id="CHEBI:18248"/>
    </ligandPart>
</feature>
<dbReference type="Gene3D" id="1.10.760.10">
    <property type="entry name" value="Cytochrome c-like domain"/>
    <property type="match status" value="1"/>
</dbReference>
<sequence>MKTWIFMLLLGMVLLLSACGGNEKASDEPSGGTAEEIFQNNCAYCHGSDLSGGAGPDITEVGSRYSKQEIMEIIKEGKGAMPAGVVSGDDVEQIATWLAKKK</sequence>
<reference evidence="10 11" key="1">
    <citation type="submission" date="2017-07" db="EMBL/GenBank/DDBJ databases">
        <title>Virgibacillus sp. LM2416.</title>
        <authorList>
            <person name="Tak E.J."/>
            <person name="Bae J.-W."/>
        </authorList>
    </citation>
    <scope>NUCLEOTIDE SEQUENCE [LARGE SCALE GENOMIC DNA]</scope>
    <source>
        <strain evidence="10 11">LM2416</strain>
    </source>
</reference>
<dbReference type="KEGG" id="vil:CFK37_11515"/>
<evidence type="ECO:0000256" key="6">
    <source>
        <dbReference type="PIRSR" id="PIRSR000025-1"/>
    </source>
</evidence>
<feature type="binding site" description="axial binding residue" evidence="7">
    <location>
        <position position="46"/>
    </location>
    <ligand>
        <name>heme c</name>
        <dbReference type="ChEBI" id="CHEBI:61717"/>
    </ligand>
    <ligandPart>
        <name>Fe</name>
        <dbReference type="ChEBI" id="CHEBI:18248"/>
    </ligandPart>
</feature>
<feature type="binding site" description="covalent" evidence="6">
    <location>
        <position position="45"/>
    </location>
    <ligand>
        <name>heme c</name>
        <dbReference type="ChEBI" id="CHEBI:61717"/>
    </ligand>
</feature>
<feature type="signal peptide" evidence="8">
    <location>
        <begin position="1"/>
        <end position="18"/>
    </location>
</feature>
<keyword evidence="3 7" id="KW-0479">Metal-binding</keyword>
<dbReference type="AlphaFoldDB" id="A0A220U479"/>
<dbReference type="InterPro" id="IPR012218">
    <property type="entry name" value="Cyt_c_BACSU-c550-type"/>
</dbReference>
<dbReference type="InterPro" id="IPR009056">
    <property type="entry name" value="Cyt_c-like_dom"/>
</dbReference>
<dbReference type="GO" id="GO:0016020">
    <property type="term" value="C:membrane"/>
    <property type="evidence" value="ECO:0007669"/>
    <property type="project" value="InterPro"/>
</dbReference>
<dbReference type="Pfam" id="PF13442">
    <property type="entry name" value="Cytochrome_CBB3"/>
    <property type="match status" value="1"/>
</dbReference>
<protein>
    <submittedName>
        <fullName evidence="10">Cytochrome C551</fullName>
    </submittedName>
</protein>
<dbReference type="PIRSF" id="PIRSF000025">
    <property type="entry name" value="Cytc_Bsub_c550"/>
    <property type="match status" value="1"/>
</dbReference>
<keyword evidence="8" id="KW-0732">Signal</keyword>
<evidence type="ECO:0000256" key="5">
    <source>
        <dbReference type="ARBA" id="ARBA00023004"/>
    </source>
</evidence>
<dbReference type="GO" id="GO:0009055">
    <property type="term" value="F:electron transfer activity"/>
    <property type="evidence" value="ECO:0007669"/>
    <property type="project" value="InterPro"/>
</dbReference>
<dbReference type="InterPro" id="IPR036909">
    <property type="entry name" value="Cyt_c-like_dom_sf"/>
</dbReference>
<organism evidence="10 11">
    <name type="scientific">Virgibacillus phasianinus</name>
    <dbReference type="NCBI Taxonomy" id="2017483"/>
    <lineage>
        <taxon>Bacteria</taxon>
        <taxon>Bacillati</taxon>
        <taxon>Bacillota</taxon>
        <taxon>Bacilli</taxon>
        <taxon>Bacillales</taxon>
        <taxon>Bacillaceae</taxon>
        <taxon>Virgibacillus</taxon>
    </lineage>
</organism>
<keyword evidence="11" id="KW-1185">Reference proteome</keyword>
<dbReference type="PANTHER" id="PTHR37823:SF3">
    <property type="entry name" value="CYTOCHROME C-551"/>
    <property type="match status" value="1"/>
</dbReference>
<name>A0A220U479_9BACI</name>
<dbReference type="PROSITE" id="PS51257">
    <property type="entry name" value="PROKAR_LIPOPROTEIN"/>
    <property type="match status" value="1"/>
</dbReference>
<feature type="binding site" description="covalent" evidence="6">
    <location>
        <position position="42"/>
    </location>
    <ligand>
        <name>heme c</name>
        <dbReference type="ChEBI" id="CHEBI:61717"/>
    </ligand>
</feature>
<dbReference type="PROSITE" id="PS51007">
    <property type="entry name" value="CYTC"/>
    <property type="match status" value="1"/>
</dbReference>
<evidence type="ECO:0000256" key="2">
    <source>
        <dbReference type="ARBA" id="ARBA00022617"/>
    </source>
</evidence>
<evidence type="ECO:0000313" key="10">
    <source>
        <dbReference type="EMBL" id="ASK62726.1"/>
    </source>
</evidence>
<keyword evidence="1" id="KW-0813">Transport</keyword>
<evidence type="ECO:0000256" key="4">
    <source>
        <dbReference type="ARBA" id="ARBA00022982"/>
    </source>
</evidence>